<keyword evidence="7" id="KW-1185">Reference proteome</keyword>
<keyword evidence="3" id="KW-0520">NAD</keyword>
<name>A0ABQ6K0J0_9MICO</name>
<evidence type="ECO:0000259" key="4">
    <source>
        <dbReference type="Pfam" id="PF01408"/>
    </source>
</evidence>
<accession>A0ABQ6K0J0</accession>
<dbReference type="Pfam" id="PF01408">
    <property type="entry name" value="GFO_IDH_MocA"/>
    <property type="match status" value="1"/>
</dbReference>
<dbReference type="EMBL" id="BSVA01000001">
    <property type="protein sequence ID" value="GMA92316.1"/>
    <property type="molecule type" value="Genomic_DNA"/>
</dbReference>
<dbReference type="Gene3D" id="3.30.360.10">
    <property type="entry name" value="Dihydrodipicolinate Reductase, domain 2"/>
    <property type="match status" value="1"/>
</dbReference>
<dbReference type="SUPFAM" id="SSF51735">
    <property type="entry name" value="NAD(P)-binding Rossmann-fold domains"/>
    <property type="match status" value="1"/>
</dbReference>
<evidence type="ECO:0000313" key="7">
    <source>
        <dbReference type="Proteomes" id="UP001157069"/>
    </source>
</evidence>
<reference evidence="7" key="1">
    <citation type="journal article" date="2019" name="Int. J. Syst. Evol. Microbiol.">
        <title>The Global Catalogue of Microorganisms (GCM) 10K type strain sequencing project: providing services to taxonomists for standard genome sequencing and annotation.</title>
        <authorList>
            <consortium name="The Broad Institute Genomics Platform"/>
            <consortium name="The Broad Institute Genome Sequencing Center for Infectious Disease"/>
            <person name="Wu L."/>
            <person name="Ma J."/>
        </authorList>
    </citation>
    <scope>NUCLEOTIDE SEQUENCE [LARGE SCALE GENOMIC DNA]</scope>
    <source>
        <strain evidence="7">NBRC 108755</strain>
    </source>
</reference>
<evidence type="ECO:0000259" key="5">
    <source>
        <dbReference type="Pfam" id="PF22725"/>
    </source>
</evidence>
<comment type="caution">
    <text evidence="6">The sequence shown here is derived from an EMBL/GenBank/DDBJ whole genome shotgun (WGS) entry which is preliminary data.</text>
</comment>
<keyword evidence="2" id="KW-0560">Oxidoreductase</keyword>
<dbReference type="InterPro" id="IPR036291">
    <property type="entry name" value="NAD(P)-bd_dom_sf"/>
</dbReference>
<feature type="domain" description="Gfo/Idh/MocA-like oxidoreductase N-terminal" evidence="4">
    <location>
        <begin position="15"/>
        <end position="122"/>
    </location>
</feature>
<dbReference type="Pfam" id="PF22725">
    <property type="entry name" value="GFO_IDH_MocA_C3"/>
    <property type="match status" value="1"/>
</dbReference>
<sequence>MTAPVRWGVGSVAGINAATVPAILASETAELAGLASRDPERARRAAEEWGGVGYAGYDALLSDTRVEAVYVPTPNAQHAEWVHRAIGAGKHVLCEKPLAVTAEEARALVAAAEDAGVLLSEAFMYLHHPRYTRLRELFTEGAIGELRGIHVVFTFDASDELEHSGFQGAPGSGAIYDVGCYAVHVARTLTGAEPEAVTAHAAVSEPHGGIDMSTALLLEFPGGVAATAQLGMWSADLDTVMVIGSRGRIEVPSAFLRGPDDHVLLLTDADGTRRIETPRADHYERQIARFDAAVRGEAELLLPPDDAVRQAEVLDAATLSWRERRRVELSAR</sequence>
<feature type="domain" description="GFO/IDH/MocA-like oxidoreductase" evidence="5">
    <location>
        <begin position="131"/>
        <end position="250"/>
    </location>
</feature>
<dbReference type="InterPro" id="IPR050984">
    <property type="entry name" value="Gfo/Idh/MocA_domain"/>
</dbReference>
<dbReference type="Gene3D" id="3.40.50.720">
    <property type="entry name" value="NAD(P)-binding Rossmann-like Domain"/>
    <property type="match status" value="1"/>
</dbReference>
<gene>
    <name evidence="6" type="ORF">GCM10025869_28450</name>
</gene>
<dbReference type="RefSeq" id="WP_284301017.1">
    <property type="nucleotide sequence ID" value="NZ_BSVA01000001.1"/>
</dbReference>
<comment type="similarity">
    <text evidence="1">Belongs to the Gfo/Idh/MocA family.</text>
</comment>
<protein>
    <submittedName>
        <fullName evidence="6">Oxidoreductase</fullName>
    </submittedName>
</protein>
<dbReference type="InterPro" id="IPR055170">
    <property type="entry name" value="GFO_IDH_MocA-like_dom"/>
</dbReference>
<evidence type="ECO:0000256" key="2">
    <source>
        <dbReference type="ARBA" id="ARBA00023002"/>
    </source>
</evidence>
<dbReference type="SUPFAM" id="SSF55347">
    <property type="entry name" value="Glyceraldehyde-3-phosphate dehydrogenase-like, C-terminal domain"/>
    <property type="match status" value="1"/>
</dbReference>
<organism evidence="6 7">
    <name type="scientific">Homoserinibacter gongjuensis</name>
    <dbReference type="NCBI Taxonomy" id="1162968"/>
    <lineage>
        <taxon>Bacteria</taxon>
        <taxon>Bacillati</taxon>
        <taxon>Actinomycetota</taxon>
        <taxon>Actinomycetes</taxon>
        <taxon>Micrococcales</taxon>
        <taxon>Microbacteriaceae</taxon>
        <taxon>Homoserinibacter</taxon>
    </lineage>
</organism>
<evidence type="ECO:0000256" key="3">
    <source>
        <dbReference type="ARBA" id="ARBA00023027"/>
    </source>
</evidence>
<dbReference type="PANTHER" id="PTHR22604:SF105">
    <property type="entry name" value="TRANS-1,2-DIHYDROBENZENE-1,2-DIOL DEHYDROGENASE"/>
    <property type="match status" value="1"/>
</dbReference>
<proteinExistence type="inferred from homology"/>
<dbReference type="Proteomes" id="UP001157069">
    <property type="component" value="Unassembled WGS sequence"/>
</dbReference>
<dbReference type="InterPro" id="IPR000683">
    <property type="entry name" value="Gfo/Idh/MocA-like_OxRdtase_N"/>
</dbReference>
<dbReference type="PANTHER" id="PTHR22604">
    <property type="entry name" value="OXIDOREDUCTASES"/>
    <property type="match status" value="1"/>
</dbReference>
<evidence type="ECO:0000313" key="6">
    <source>
        <dbReference type="EMBL" id="GMA92316.1"/>
    </source>
</evidence>
<evidence type="ECO:0000256" key="1">
    <source>
        <dbReference type="ARBA" id="ARBA00010928"/>
    </source>
</evidence>